<dbReference type="Gene3D" id="6.10.250.1500">
    <property type="match status" value="1"/>
</dbReference>
<evidence type="ECO:0000259" key="1">
    <source>
        <dbReference type="Pfam" id="PF01593"/>
    </source>
</evidence>
<protein>
    <submittedName>
        <fullName evidence="2">FAD-dependent oxidoreductase</fullName>
    </submittedName>
</protein>
<keyword evidence="3" id="KW-1185">Reference proteome</keyword>
<dbReference type="InterPro" id="IPR002937">
    <property type="entry name" value="Amino_oxidase"/>
</dbReference>
<organism evidence="2 3">
    <name type="scientific">Catenulispora yoronensis</name>
    <dbReference type="NCBI Taxonomy" id="450799"/>
    <lineage>
        <taxon>Bacteria</taxon>
        <taxon>Bacillati</taxon>
        <taxon>Actinomycetota</taxon>
        <taxon>Actinomycetes</taxon>
        <taxon>Catenulisporales</taxon>
        <taxon>Catenulisporaceae</taxon>
        <taxon>Catenulispora</taxon>
    </lineage>
</organism>
<dbReference type="Gene3D" id="1.10.10.1620">
    <property type="match status" value="1"/>
</dbReference>
<name>A0ABN2V1A3_9ACTN</name>
<comment type="caution">
    <text evidence="2">The sequence shown here is derived from an EMBL/GenBank/DDBJ whole genome shotgun (WGS) entry which is preliminary data.</text>
</comment>
<reference evidence="3" key="1">
    <citation type="journal article" date="2019" name="Int. J. Syst. Evol. Microbiol.">
        <title>The Global Catalogue of Microorganisms (GCM) 10K type strain sequencing project: providing services to taxonomists for standard genome sequencing and annotation.</title>
        <authorList>
            <consortium name="The Broad Institute Genomics Platform"/>
            <consortium name="The Broad Institute Genome Sequencing Center for Infectious Disease"/>
            <person name="Wu L."/>
            <person name="Ma J."/>
        </authorList>
    </citation>
    <scope>NUCLEOTIDE SEQUENCE [LARGE SCALE GENOMIC DNA]</scope>
    <source>
        <strain evidence="3">JCM 16014</strain>
    </source>
</reference>
<dbReference type="InterPro" id="IPR050281">
    <property type="entry name" value="Flavin_monoamine_oxidase"/>
</dbReference>
<dbReference type="Gene3D" id="1.10.405.10">
    <property type="entry name" value="Guanine Nucleotide Dissociation Inhibitor, domain 1"/>
    <property type="match status" value="1"/>
</dbReference>
<dbReference type="RefSeq" id="WP_344669015.1">
    <property type="nucleotide sequence ID" value="NZ_BAAAQN010000042.1"/>
</dbReference>
<dbReference type="SUPFAM" id="SSF51905">
    <property type="entry name" value="FAD/NAD(P)-binding domain"/>
    <property type="match status" value="1"/>
</dbReference>
<proteinExistence type="predicted"/>
<evidence type="ECO:0000313" key="3">
    <source>
        <dbReference type="Proteomes" id="UP001500751"/>
    </source>
</evidence>
<accession>A0ABN2V1A3</accession>
<dbReference type="SUPFAM" id="SSF54373">
    <property type="entry name" value="FAD-linked reductases, C-terminal domain"/>
    <property type="match status" value="1"/>
</dbReference>
<dbReference type="Proteomes" id="UP001500751">
    <property type="component" value="Unassembled WGS sequence"/>
</dbReference>
<feature type="domain" description="Amine oxidase" evidence="1">
    <location>
        <begin position="98"/>
        <end position="656"/>
    </location>
</feature>
<sequence>MAGALASGAAAAPLLTGTDTAAAVTALAGKPSAAPLPWSRDEVRDEARWQTCVGLARQLLLVGTKNEDLKLTYLRTLIDDGLPKTTAPKRVLVIGAGISGLVSAWLLKSAGHDVTVLEANGSRIGGRIKTFRVGPETSEQPFSDPAQYAEAGAMRIPSQHPLTLALVDKLNVRRRPFYNVDVVAGTGNPDGTPPPVSYQAFTGETWTNGTGTGGYKPPTQASNAWILANGLRARKSEYGDHPAAMNRGFGMSESMLNKTTHASMDSILGPIYDYYSTRDQDGTRKLKPFDQWVEGWARLLYDFDGFSMGRFLTEYADLTDGSLEAIGTIENLTSRLPLGFLHSFLDASDINPNVTYWELEGGTATLPYTLLPQVSDLVVMNRRVIELEYFDPKRAGQAVHTDAKNQVWVRTVQETGGDHEPGTEVPGSFQEYTADVAIVTIPFSALRHVQVSPLMSYKKRRAVIELHYDAATKVLLEFNRRWWEFTEEDWKRELDAVQPGLYDKYQSEAGGVPAVHAVGGGSVTDVPNRFIYHPSHQIGDSKGGVVLASYSWADDAVRWDSLDDDERYPYALRGMQQVYGKRVEAFYTGRGKTQSWVRNRYALGEAAVLTPNQLIQLHPAICTPEGPLHFAGEHTSLKHAWIEGALESAVRTALEVNAA</sequence>
<dbReference type="Gene3D" id="1.10.10.1790">
    <property type="match status" value="1"/>
</dbReference>
<dbReference type="Pfam" id="PF01593">
    <property type="entry name" value="Amino_oxidase"/>
    <property type="match status" value="1"/>
</dbReference>
<dbReference type="Gene3D" id="3.50.50.60">
    <property type="entry name" value="FAD/NAD(P)-binding domain"/>
    <property type="match status" value="1"/>
</dbReference>
<evidence type="ECO:0000313" key="2">
    <source>
        <dbReference type="EMBL" id="GAA2047054.1"/>
    </source>
</evidence>
<dbReference type="Gene3D" id="3.30.70.2100">
    <property type="match status" value="1"/>
</dbReference>
<dbReference type="PANTHER" id="PTHR10742">
    <property type="entry name" value="FLAVIN MONOAMINE OXIDASE"/>
    <property type="match status" value="1"/>
</dbReference>
<dbReference type="EMBL" id="BAAAQN010000042">
    <property type="protein sequence ID" value="GAA2047054.1"/>
    <property type="molecule type" value="Genomic_DNA"/>
</dbReference>
<dbReference type="Gene3D" id="3.30.160.490">
    <property type="match status" value="1"/>
</dbReference>
<dbReference type="Gene3D" id="6.10.140.1210">
    <property type="match status" value="1"/>
</dbReference>
<gene>
    <name evidence="2" type="ORF">GCM10009839_59830</name>
</gene>
<dbReference type="InterPro" id="IPR036188">
    <property type="entry name" value="FAD/NAD-bd_sf"/>
</dbReference>
<dbReference type="Gene3D" id="3.30.1490.470">
    <property type="match status" value="1"/>
</dbReference>
<dbReference type="PANTHER" id="PTHR10742:SF342">
    <property type="entry name" value="AMINE OXIDASE"/>
    <property type="match status" value="1"/>
</dbReference>